<organism evidence="12 13">
    <name type="scientific">Dentiscutata erythropus</name>
    <dbReference type="NCBI Taxonomy" id="1348616"/>
    <lineage>
        <taxon>Eukaryota</taxon>
        <taxon>Fungi</taxon>
        <taxon>Fungi incertae sedis</taxon>
        <taxon>Mucoromycota</taxon>
        <taxon>Glomeromycotina</taxon>
        <taxon>Glomeromycetes</taxon>
        <taxon>Diversisporales</taxon>
        <taxon>Gigasporaceae</taxon>
        <taxon>Dentiscutata</taxon>
    </lineage>
</organism>
<dbReference type="PROSITE" id="PS00107">
    <property type="entry name" value="PROTEIN_KINASE_ATP"/>
    <property type="match status" value="1"/>
</dbReference>
<protein>
    <recommendedName>
        <fullName evidence="6">mitogen-activated protein kinase kinase</fullName>
        <ecNumber evidence="6">2.7.12.2</ecNumber>
    </recommendedName>
</protein>
<dbReference type="Proteomes" id="UP000789405">
    <property type="component" value="Unassembled WGS sequence"/>
</dbReference>
<dbReference type="SMART" id="SM00220">
    <property type="entry name" value="S_TKc"/>
    <property type="match status" value="1"/>
</dbReference>
<keyword evidence="3" id="KW-0418">Kinase</keyword>
<dbReference type="AlphaFoldDB" id="A0A9N8WCB9"/>
<dbReference type="SUPFAM" id="SSF56112">
    <property type="entry name" value="Protein kinase-like (PK-like)"/>
    <property type="match status" value="1"/>
</dbReference>
<dbReference type="GO" id="GO:0005524">
    <property type="term" value="F:ATP binding"/>
    <property type="evidence" value="ECO:0007669"/>
    <property type="project" value="UniProtKB-UniRule"/>
</dbReference>
<accession>A0A9N8WCB9</accession>
<comment type="catalytic activity">
    <reaction evidence="9">
        <text>L-tyrosyl-[protein] + ATP = O-phospho-L-tyrosyl-[protein] + ADP + H(+)</text>
        <dbReference type="Rhea" id="RHEA:10596"/>
        <dbReference type="Rhea" id="RHEA-COMP:10136"/>
        <dbReference type="Rhea" id="RHEA-COMP:20101"/>
        <dbReference type="ChEBI" id="CHEBI:15378"/>
        <dbReference type="ChEBI" id="CHEBI:30616"/>
        <dbReference type="ChEBI" id="CHEBI:46858"/>
        <dbReference type="ChEBI" id="CHEBI:61978"/>
        <dbReference type="ChEBI" id="CHEBI:456216"/>
        <dbReference type="EC" id="2.7.12.2"/>
    </reaction>
</comment>
<proteinExistence type="inferred from homology"/>
<evidence type="ECO:0000313" key="12">
    <source>
        <dbReference type="EMBL" id="CAG8482421.1"/>
    </source>
</evidence>
<dbReference type="InterPro" id="IPR000719">
    <property type="entry name" value="Prot_kinase_dom"/>
</dbReference>
<evidence type="ECO:0000256" key="1">
    <source>
        <dbReference type="ARBA" id="ARBA00022679"/>
    </source>
</evidence>
<reference evidence="12" key="1">
    <citation type="submission" date="2021-06" db="EMBL/GenBank/DDBJ databases">
        <authorList>
            <person name="Kallberg Y."/>
            <person name="Tangrot J."/>
            <person name="Rosling A."/>
        </authorList>
    </citation>
    <scope>NUCLEOTIDE SEQUENCE</scope>
    <source>
        <strain evidence="12">MA453B</strain>
    </source>
</reference>
<evidence type="ECO:0000256" key="7">
    <source>
        <dbReference type="ARBA" id="ARBA00049014"/>
    </source>
</evidence>
<evidence type="ECO:0000313" key="13">
    <source>
        <dbReference type="Proteomes" id="UP000789405"/>
    </source>
</evidence>
<evidence type="ECO:0000256" key="8">
    <source>
        <dbReference type="ARBA" id="ARBA00049299"/>
    </source>
</evidence>
<keyword evidence="1" id="KW-0808">Transferase</keyword>
<feature type="domain" description="Protein kinase" evidence="11">
    <location>
        <begin position="22"/>
        <end position="219"/>
    </location>
</feature>
<comment type="similarity">
    <text evidence="5">Belongs to the protein kinase superfamily. STE Ser/Thr protein kinase family. MAP kinase kinase subfamily.</text>
</comment>
<evidence type="ECO:0000256" key="3">
    <source>
        <dbReference type="ARBA" id="ARBA00022777"/>
    </source>
</evidence>
<dbReference type="PANTHER" id="PTHR48013">
    <property type="entry name" value="DUAL SPECIFICITY MITOGEN-ACTIVATED PROTEIN KINASE KINASE 5-RELATED"/>
    <property type="match status" value="1"/>
</dbReference>
<evidence type="ECO:0000256" key="10">
    <source>
        <dbReference type="PROSITE-ProRule" id="PRU10141"/>
    </source>
</evidence>
<dbReference type="EC" id="2.7.12.2" evidence="6"/>
<evidence type="ECO:0000256" key="4">
    <source>
        <dbReference type="ARBA" id="ARBA00022840"/>
    </source>
</evidence>
<dbReference type="InterPro" id="IPR011009">
    <property type="entry name" value="Kinase-like_dom_sf"/>
</dbReference>
<evidence type="ECO:0000256" key="6">
    <source>
        <dbReference type="ARBA" id="ARBA00038999"/>
    </source>
</evidence>
<dbReference type="OrthoDB" id="5337378at2759"/>
<feature type="binding site" evidence="10">
    <location>
        <position position="51"/>
    </location>
    <ligand>
        <name>ATP</name>
        <dbReference type="ChEBI" id="CHEBI:30616"/>
    </ligand>
</feature>
<dbReference type="Gene3D" id="1.10.510.10">
    <property type="entry name" value="Transferase(Phosphotransferase) domain 1"/>
    <property type="match status" value="2"/>
</dbReference>
<evidence type="ECO:0000256" key="9">
    <source>
        <dbReference type="ARBA" id="ARBA00051693"/>
    </source>
</evidence>
<evidence type="ECO:0000259" key="11">
    <source>
        <dbReference type="SMART" id="SM00220"/>
    </source>
</evidence>
<name>A0A9N8WCB9_9GLOM</name>
<evidence type="ECO:0000256" key="5">
    <source>
        <dbReference type="ARBA" id="ARBA00038035"/>
    </source>
</evidence>
<evidence type="ECO:0000256" key="2">
    <source>
        <dbReference type="ARBA" id="ARBA00022741"/>
    </source>
</evidence>
<comment type="caution">
    <text evidence="12">The sequence shown here is derived from an EMBL/GenBank/DDBJ whole genome shotgun (WGS) entry which is preliminary data.</text>
</comment>
<dbReference type="PANTHER" id="PTHR48013:SF9">
    <property type="entry name" value="DUAL SPECIFICITY MITOGEN-ACTIVATED PROTEIN KINASE KINASE 5"/>
    <property type="match status" value="1"/>
</dbReference>
<comment type="catalytic activity">
    <reaction evidence="7">
        <text>L-seryl-[protein] + ATP = O-phospho-L-seryl-[protein] + ADP + H(+)</text>
        <dbReference type="Rhea" id="RHEA:17989"/>
        <dbReference type="Rhea" id="RHEA-COMP:9863"/>
        <dbReference type="Rhea" id="RHEA-COMP:11604"/>
        <dbReference type="ChEBI" id="CHEBI:15378"/>
        <dbReference type="ChEBI" id="CHEBI:29999"/>
        <dbReference type="ChEBI" id="CHEBI:30616"/>
        <dbReference type="ChEBI" id="CHEBI:83421"/>
        <dbReference type="ChEBI" id="CHEBI:456216"/>
        <dbReference type="EC" id="2.7.12.2"/>
    </reaction>
</comment>
<dbReference type="GO" id="GO:0004708">
    <property type="term" value="F:MAP kinase kinase activity"/>
    <property type="evidence" value="ECO:0007669"/>
    <property type="project" value="UniProtKB-EC"/>
</dbReference>
<dbReference type="EMBL" id="CAJVPY010000595">
    <property type="protein sequence ID" value="CAG8482421.1"/>
    <property type="molecule type" value="Genomic_DNA"/>
</dbReference>
<gene>
    <name evidence="12" type="ORF">DERYTH_LOCUS1995</name>
</gene>
<keyword evidence="4 10" id="KW-0067">ATP-binding</keyword>
<dbReference type="InterPro" id="IPR017441">
    <property type="entry name" value="Protein_kinase_ATP_BS"/>
</dbReference>
<sequence>MNDLIEECLNKENIKIYEYSCFKDVRFIGEGAYGKVQRATLKSDGVIVALKSFKNIVDNEEIVKEHSNNILVHQKCIKLSDFGLSKRLDEATNSKQKCCGVFAYMDPQSFNFLSTNDEQTMSRIGPYTQQIRQVPLSLQDSSTNGEQVINRIGPDIQHAHQVPINTNGEQTINRNIVTSHRITTLISRKNGASGKCMSDWCAAMAVEIRFSEEIHHILVNAGYFKD</sequence>
<comment type="catalytic activity">
    <reaction evidence="8">
        <text>L-threonyl-[protein] + ATP = O-phospho-L-threonyl-[protein] + ADP + H(+)</text>
        <dbReference type="Rhea" id="RHEA:46608"/>
        <dbReference type="Rhea" id="RHEA-COMP:11060"/>
        <dbReference type="Rhea" id="RHEA-COMP:11605"/>
        <dbReference type="ChEBI" id="CHEBI:15378"/>
        <dbReference type="ChEBI" id="CHEBI:30013"/>
        <dbReference type="ChEBI" id="CHEBI:30616"/>
        <dbReference type="ChEBI" id="CHEBI:61977"/>
        <dbReference type="ChEBI" id="CHEBI:456216"/>
        <dbReference type="EC" id="2.7.12.2"/>
    </reaction>
</comment>
<keyword evidence="13" id="KW-1185">Reference proteome</keyword>
<keyword evidence="2 10" id="KW-0547">Nucleotide-binding</keyword>